<feature type="transmembrane region" description="Helical" evidence="6">
    <location>
        <begin position="124"/>
        <end position="140"/>
    </location>
</feature>
<dbReference type="AlphaFoldDB" id="A0A545ARI0"/>
<feature type="transmembrane region" description="Helical" evidence="6">
    <location>
        <begin position="282"/>
        <end position="304"/>
    </location>
</feature>
<protein>
    <submittedName>
        <fullName evidence="8">Sodium:proton exchanger</fullName>
    </submittedName>
</protein>
<feature type="transmembrane region" description="Helical" evidence="6">
    <location>
        <begin position="346"/>
        <end position="367"/>
    </location>
</feature>
<dbReference type="Proteomes" id="UP000317982">
    <property type="component" value="Unassembled WGS sequence"/>
</dbReference>
<dbReference type="GO" id="GO:0016020">
    <property type="term" value="C:membrane"/>
    <property type="evidence" value="ECO:0007669"/>
    <property type="project" value="UniProtKB-SubCell"/>
</dbReference>
<feature type="domain" description="Sodium/calcium exchanger membrane region" evidence="7">
    <location>
        <begin position="3"/>
        <end position="138"/>
    </location>
</feature>
<keyword evidence="2 6" id="KW-0812">Transmembrane</keyword>
<feature type="transmembrane region" description="Helical" evidence="6">
    <location>
        <begin position="21"/>
        <end position="46"/>
    </location>
</feature>
<feature type="region of interest" description="Disordered" evidence="5">
    <location>
        <begin position="157"/>
        <end position="195"/>
    </location>
</feature>
<dbReference type="Pfam" id="PF01699">
    <property type="entry name" value="Na_Ca_ex"/>
    <property type="match status" value="2"/>
</dbReference>
<sequence length="370" mass="38131">MMSILVFALGAGVLVYSAEKLIVYLVGAASGLRISVFLLAILFTGIEFDDVALGVALNVEHLGGVALGTVFGTAISMTGIVLALAAIVCPTRVNIPGSYLALFAASPLMMIPFVLSAPLTPGDGVVLLALFGAFLAYVATKELQSTTPIFRNAEILERIGGGPDDPPEPPRPGRGTGPPSGEPPTAPGGEVSTARGGEAPFTVMMPFSKTRPLPKWGGLALAVVALTGLIAGAAITSSGIGGILDGYGIQGTLFGATIATLVLSLEDIFLTVEPNRRGAPEIGIGNVIGSVVFGVTAKLGIILLTGGRIAVGSDVLAWHLPVLIGMTWLSACFIRTGRLRRWHGFVLLALYVTYWAVSFTILGTAPIDPD</sequence>
<feature type="transmembrane region" description="Helical" evidence="6">
    <location>
        <begin position="216"/>
        <end position="235"/>
    </location>
</feature>
<dbReference type="InterPro" id="IPR004837">
    <property type="entry name" value="NaCa_Exmemb"/>
</dbReference>
<accession>A0A545ARI0</accession>
<gene>
    <name evidence="8" type="ORF">FL583_15870</name>
</gene>
<evidence type="ECO:0000313" key="8">
    <source>
        <dbReference type="EMBL" id="TQS43938.1"/>
    </source>
</evidence>
<dbReference type="InterPro" id="IPR044880">
    <property type="entry name" value="NCX_ion-bd_dom_sf"/>
</dbReference>
<evidence type="ECO:0000256" key="3">
    <source>
        <dbReference type="ARBA" id="ARBA00022989"/>
    </source>
</evidence>
<evidence type="ECO:0000256" key="5">
    <source>
        <dbReference type="SAM" id="MobiDB-lite"/>
    </source>
</evidence>
<evidence type="ECO:0000256" key="6">
    <source>
        <dbReference type="SAM" id="Phobius"/>
    </source>
</evidence>
<evidence type="ECO:0000256" key="4">
    <source>
        <dbReference type="ARBA" id="ARBA00023136"/>
    </source>
</evidence>
<proteinExistence type="predicted"/>
<reference evidence="8 9" key="1">
    <citation type="submission" date="2019-07" db="EMBL/GenBank/DDBJ databases">
        <title>Cryptosporangium phraense sp. nov., isolated from plant litter.</title>
        <authorList>
            <person name="Suriyachadkun C."/>
        </authorList>
    </citation>
    <scope>NUCLEOTIDE SEQUENCE [LARGE SCALE GENOMIC DNA]</scope>
    <source>
        <strain evidence="8 9">A-T 5661</strain>
    </source>
</reference>
<keyword evidence="3 6" id="KW-1133">Transmembrane helix</keyword>
<organism evidence="8 9">
    <name type="scientific">Cryptosporangium phraense</name>
    <dbReference type="NCBI Taxonomy" id="2593070"/>
    <lineage>
        <taxon>Bacteria</taxon>
        <taxon>Bacillati</taxon>
        <taxon>Actinomycetota</taxon>
        <taxon>Actinomycetes</taxon>
        <taxon>Cryptosporangiales</taxon>
        <taxon>Cryptosporangiaceae</taxon>
        <taxon>Cryptosporangium</taxon>
    </lineage>
</organism>
<comment type="caution">
    <text evidence="8">The sequence shown here is derived from an EMBL/GenBank/DDBJ whole genome shotgun (WGS) entry which is preliminary data.</text>
</comment>
<comment type="subcellular location">
    <subcellularLocation>
        <location evidence="1">Membrane</location>
        <topology evidence="1">Multi-pass membrane protein</topology>
    </subcellularLocation>
</comment>
<name>A0A545ARI0_9ACTN</name>
<dbReference type="RefSeq" id="WP_142705422.1">
    <property type="nucleotide sequence ID" value="NZ_VIRS01000010.1"/>
</dbReference>
<evidence type="ECO:0000256" key="2">
    <source>
        <dbReference type="ARBA" id="ARBA00022692"/>
    </source>
</evidence>
<feature type="domain" description="Sodium/calcium exchanger membrane region" evidence="7">
    <location>
        <begin position="219"/>
        <end position="359"/>
    </location>
</feature>
<feature type="transmembrane region" description="Helical" evidence="6">
    <location>
        <begin position="316"/>
        <end position="334"/>
    </location>
</feature>
<feature type="transmembrane region" description="Helical" evidence="6">
    <location>
        <begin position="66"/>
        <end position="87"/>
    </location>
</feature>
<dbReference type="OrthoDB" id="3569277at2"/>
<feature type="transmembrane region" description="Helical" evidence="6">
    <location>
        <begin position="247"/>
        <end position="270"/>
    </location>
</feature>
<evidence type="ECO:0000259" key="7">
    <source>
        <dbReference type="Pfam" id="PF01699"/>
    </source>
</evidence>
<feature type="transmembrane region" description="Helical" evidence="6">
    <location>
        <begin position="99"/>
        <end position="118"/>
    </location>
</feature>
<dbReference type="InParanoid" id="A0A545ARI0"/>
<dbReference type="GO" id="GO:0055085">
    <property type="term" value="P:transmembrane transport"/>
    <property type="evidence" value="ECO:0007669"/>
    <property type="project" value="InterPro"/>
</dbReference>
<dbReference type="Gene3D" id="1.20.1420.30">
    <property type="entry name" value="NCX, central ion-binding region"/>
    <property type="match status" value="1"/>
</dbReference>
<keyword evidence="4 6" id="KW-0472">Membrane</keyword>
<evidence type="ECO:0000256" key="1">
    <source>
        <dbReference type="ARBA" id="ARBA00004141"/>
    </source>
</evidence>
<dbReference type="EMBL" id="VIRS01000010">
    <property type="protein sequence ID" value="TQS43938.1"/>
    <property type="molecule type" value="Genomic_DNA"/>
</dbReference>
<evidence type="ECO:0000313" key="9">
    <source>
        <dbReference type="Proteomes" id="UP000317982"/>
    </source>
</evidence>
<keyword evidence="9" id="KW-1185">Reference proteome</keyword>